<evidence type="ECO:0000313" key="3">
    <source>
        <dbReference type="Proteomes" id="UP000029046"/>
    </source>
</evidence>
<keyword evidence="3" id="KW-1185">Reference proteome</keyword>
<dbReference type="Gene3D" id="1.10.260.40">
    <property type="entry name" value="lambda repressor-like DNA-binding domains"/>
    <property type="match status" value="1"/>
</dbReference>
<dbReference type="Proteomes" id="UP000029046">
    <property type="component" value="Unassembled WGS sequence"/>
</dbReference>
<dbReference type="InterPro" id="IPR010982">
    <property type="entry name" value="Lambda_DNA-bd_dom_sf"/>
</dbReference>
<accession>A0A087APL7</accession>
<evidence type="ECO:0000313" key="2">
    <source>
        <dbReference type="EMBL" id="KFI60717.1"/>
    </source>
</evidence>
<dbReference type="AlphaFoldDB" id="A0A087APL7"/>
<dbReference type="InterPro" id="IPR001387">
    <property type="entry name" value="Cro/C1-type_HTH"/>
</dbReference>
<dbReference type="SUPFAM" id="SSF47413">
    <property type="entry name" value="lambda repressor-like DNA-binding domains"/>
    <property type="match status" value="1"/>
</dbReference>
<dbReference type="EMBL" id="JGYX01000004">
    <property type="protein sequence ID" value="KFI60717.1"/>
    <property type="molecule type" value="Genomic_DNA"/>
</dbReference>
<organism evidence="2 3">
    <name type="scientific">Bifidobacterium pullorum subsp. gallinarum</name>
    <dbReference type="NCBI Taxonomy" id="78344"/>
    <lineage>
        <taxon>Bacteria</taxon>
        <taxon>Bacillati</taxon>
        <taxon>Actinomycetota</taxon>
        <taxon>Actinomycetes</taxon>
        <taxon>Bifidobacteriales</taxon>
        <taxon>Bifidobacteriaceae</taxon>
        <taxon>Bifidobacterium</taxon>
    </lineage>
</organism>
<protein>
    <submittedName>
        <fullName evidence="2">Putative Xre family DNA binding protein</fullName>
    </submittedName>
</protein>
<proteinExistence type="predicted"/>
<dbReference type="Pfam" id="PF01381">
    <property type="entry name" value="HTH_3"/>
    <property type="match status" value="1"/>
</dbReference>
<gene>
    <name evidence="2" type="ORF">BIGA_1476</name>
</gene>
<sequence length="65" mass="7061">MDDLMAIRRGKGIDDATMCRRMGVTAERLAGIENGDLDPTLGQIRRYAHAIGAAIEHHVTAVEAE</sequence>
<feature type="domain" description="HTH cro/C1-type" evidence="1">
    <location>
        <begin position="4"/>
        <end position="52"/>
    </location>
</feature>
<reference evidence="2 3" key="1">
    <citation type="submission" date="2014-03" db="EMBL/GenBank/DDBJ databases">
        <title>Genomics of Bifidobacteria.</title>
        <authorList>
            <person name="Ventura M."/>
            <person name="Milani C."/>
            <person name="Lugli G.A."/>
        </authorList>
    </citation>
    <scope>NUCLEOTIDE SEQUENCE [LARGE SCALE GENOMIC DNA]</scope>
    <source>
        <strain evidence="2 3">LMG 11586</strain>
    </source>
</reference>
<dbReference type="CDD" id="cd00093">
    <property type="entry name" value="HTH_XRE"/>
    <property type="match status" value="1"/>
</dbReference>
<name>A0A087APL7_9BIFI</name>
<evidence type="ECO:0000259" key="1">
    <source>
        <dbReference type="Pfam" id="PF01381"/>
    </source>
</evidence>
<comment type="caution">
    <text evidence="2">The sequence shown here is derived from an EMBL/GenBank/DDBJ whole genome shotgun (WGS) entry which is preliminary data.</text>
</comment>
<dbReference type="GO" id="GO:0003677">
    <property type="term" value="F:DNA binding"/>
    <property type="evidence" value="ECO:0007669"/>
    <property type="project" value="InterPro"/>
</dbReference>